<gene>
    <name evidence="4" type="ORF">HA331_08085</name>
</gene>
<keyword evidence="4" id="KW-0808">Transferase</keyword>
<keyword evidence="4" id="KW-0489">Methyltransferase</keyword>
<evidence type="ECO:0000313" key="5">
    <source>
        <dbReference type="Proteomes" id="UP000617544"/>
    </source>
</evidence>
<evidence type="ECO:0000313" key="4">
    <source>
        <dbReference type="EMBL" id="HII61681.1"/>
    </source>
</evidence>
<dbReference type="PANTHER" id="PTHR23290:SF0">
    <property type="entry name" value="RRNA N6-ADENOSINE-METHYLTRANSFERASE METTL5"/>
    <property type="match status" value="1"/>
</dbReference>
<dbReference type="GeneID" id="1442796"/>
<dbReference type="CDD" id="cd02440">
    <property type="entry name" value="AdoMet_MTases"/>
    <property type="match status" value="1"/>
</dbReference>
<dbReference type="RefSeq" id="WP_010886014.1">
    <property type="nucleotide sequence ID" value="NZ_DUJN01000007.1"/>
</dbReference>
<dbReference type="Proteomes" id="UP000617544">
    <property type="component" value="Unassembled WGS sequence"/>
</dbReference>
<dbReference type="EMBL" id="DUJN01000007">
    <property type="protein sequence ID" value="HII61681.1"/>
    <property type="molecule type" value="Genomic_DNA"/>
</dbReference>
<feature type="domain" description="Methyltransferase small" evidence="3">
    <location>
        <begin position="44"/>
        <end position="128"/>
    </location>
</feature>
<dbReference type="InterPro" id="IPR051720">
    <property type="entry name" value="rRNA_MeTrfase/Polyamine_Synth"/>
</dbReference>
<accession>A0A832T6X9</accession>
<proteinExistence type="inferred from homology"/>
<dbReference type="Gene3D" id="3.40.50.150">
    <property type="entry name" value="Vaccinia Virus protein VP39"/>
    <property type="match status" value="1"/>
</dbReference>
<evidence type="ECO:0000256" key="1">
    <source>
        <dbReference type="ARBA" id="ARBA00009741"/>
    </source>
</evidence>
<dbReference type="SMR" id="A0A832T6X9"/>
<dbReference type="Pfam" id="PF05175">
    <property type="entry name" value="MTS"/>
    <property type="match status" value="1"/>
</dbReference>
<dbReference type="OMA" id="DVVYSIH"/>
<evidence type="ECO:0000256" key="2">
    <source>
        <dbReference type="ARBA" id="ARBA00041374"/>
    </source>
</evidence>
<dbReference type="SUPFAM" id="SSF53335">
    <property type="entry name" value="S-adenosyl-L-methionine-dependent methyltransferases"/>
    <property type="match status" value="1"/>
</dbReference>
<dbReference type="InterPro" id="IPR007848">
    <property type="entry name" value="Small_mtfrase_dom"/>
</dbReference>
<dbReference type="AlphaFoldDB" id="A0A832T6X9"/>
<comment type="similarity">
    <text evidence="1">Belongs to the methyltransferase superfamily. PrmA family.</text>
</comment>
<comment type="caution">
    <text evidence="4">The sequence shown here is derived from an EMBL/GenBank/DDBJ whole genome shotgun (WGS) entry which is preliminary data.</text>
</comment>
<dbReference type="GO" id="GO:0032259">
    <property type="term" value="P:methylation"/>
    <property type="evidence" value="ECO:0007669"/>
    <property type="project" value="UniProtKB-KW"/>
</dbReference>
<protein>
    <recommendedName>
        <fullName evidence="2">Methyltransferase-like protein 5</fullName>
    </recommendedName>
</protein>
<dbReference type="PANTHER" id="PTHR23290">
    <property type="entry name" value="RRNA N6-ADENOSINE-METHYLTRANSFERASE METTL5"/>
    <property type="match status" value="1"/>
</dbReference>
<dbReference type="InterPro" id="IPR029063">
    <property type="entry name" value="SAM-dependent_MTases_sf"/>
</dbReference>
<dbReference type="InterPro" id="IPR002052">
    <property type="entry name" value="DNA_methylase_N6_adenine_CS"/>
</dbReference>
<dbReference type="PROSITE" id="PS00092">
    <property type="entry name" value="N6_MTASE"/>
    <property type="match status" value="1"/>
</dbReference>
<reference evidence="4" key="1">
    <citation type="journal article" date="2020" name="bioRxiv">
        <title>A rank-normalized archaeal taxonomy based on genome phylogeny resolves widespread incomplete and uneven classifications.</title>
        <authorList>
            <person name="Rinke C."/>
            <person name="Chuvochina M."/>
            <person name="Mussig A.J."/>
            <person name="Chaumeil P.-A."/>
            <person name="Waite D.W."/>
            <person name="Whitman W.B."/>
            <person name="Parks D.H."/>
            <person name="Hugenholtz P."/>
        </authorList>
    </citation>
    <scope>NUCLEOTIDE SEQUENCE</scope>
    <source>
        <strain evidence="4">UBA8834</strain>
    </source>
</reference>
<sequence>MMTRKKELAIALSKLKGFKNPKVWLEQYRTPGNAASELLWLAYSLGDIEGKVVADLGAGTGVLSYGALLLGAKEVICVEVDKEAVDVLIENLGEFKGKFKVFIGDVSEFNSRVDIVIMNPPFGSQRKHADRPFLLKAFEISDVVYSIHLAKPEVRRFIEKFSWEHGFVVTHRLTTKIEIPLQFFFHRKKLERITVDIYRFSKVINSR</sequence>
<dbReference type="GO" id="GO:0008757">
    <property type="term" value="F:S-adenosylmethionine-dependent methyltransferase activity"/>
    <property type="evidence" value="ECO:0007669"/>
    <property type="project" value="UniProtKB-ARBA"/>
</dbReference>
<dbReference type="GO" id="GO:0003676">
    <property type="term" value="F:nucleic acid binding"/>
    <property type="evidence" value="ECO:0007669"/>
    <property type="project" value="InterPro"/>
</dbReference>
<evidence type="ECO:0000259" key="3">
    <source>
        <dbReference type="Pfam" id="PF05175"/>
    </source>
</evidence>
<organism evidence="4 5">
    <name type="scientific">Pyrococcus horikoshii</name>
    <dbReference type="NCBI Taxonomy" id="53953"/>
    <lineage>
        <taxon>Archaea</taxon>
        <taxon>Methanobacteriati</taxon>
        <taxon>Methanobacteriota</taxon>
        <taxon>Thermococci</taxon>
        <taxon>Thermococcales</taxon>
        <taxon>Thermococcaceae</taxon>
        <taxon>Pyrococcus</taxon>
    </lineage>
</organism>
<name>A0A832T6X9_PYRHR</name>